<comment type="similarity">
    <text evidence="1">Belongs to the universal ribosomal protein uS7 family.</text>
</comment>
<evidence type="ECO:0000256" key="3">
    <source>
        <dbReference type="ARBA" id="ARBA00023274"/>
    </source>
</evidence>
<keyword evidence="3" id="KW-0687">Ribonucleoprotein</keyword>
<dbReference type="GO" id="GO:1990904">
    <property type="term" value="C:ribonucleoprotein complex"/>
    <property type="evidence" value="ECO:0007669"/>
    <property type="project" value="UniProtKB-KW"/>
</dbReference>
<accession>A0A7V0N0L7</accession>
<proteinExistence type="inferred from homology"/>
<comment type="caution">
    <text evidence="5">The sequence shown here is derived from an EMBL/GenBank/DDBJ whole genome shotgun (WGS) entry which is preliminary data.</text>
</comment>
<evidence type="ECO:0000259" key="4">
    <source>
        <dbReference type="Pfam" id="PF00177"/>
    </source>
</evidence>
<feature type="non-terminal residue" evidence="5">
    <location>
        <position position="31"/>
    </location>
</feature>
<dbReference type="Pfam" id="PF00177">
    <property type="entry name" value="Ribosomal_S7"/>
    <property type="match status" value="1"/>
</dbReference>
<evidence type="ECO:0000313" key="5">
    <source>
        <dbReference type="EMBL" id="HDN85520.1"/>
    </source>
</evidence>
<reference evidence="5" key="1">
    <citation type="journal article" date="2020" name="mSystems">
        <title>Genome- and Community-Level Interaction Insights into Carbon Utilization and Element Cycling Functions of Hydrothermarchaeota in Hydrothermal Sediment.</title>
        <authorList>
            <person name="Zhou Z."/>
            <person name="Liu Y."/>
            <person name="Xu W."/>
            <person name="Pan J."/>
            <person name="Luo Z.H."/>
            <person name="Li M."/>
        </authorList>
    </citation>
    <scope>NUCLEOTIDE SEQUENCE [LARGE SCALE GENOMIC DNA]</scope>
    <source>
        <strain evidence="5">HyVt-219</strain>
    </source>
</reference>
<name>A0A7V0N0L7_UNCAE</name>
<dbReference type="InterPro" id="IPR036823">
    <property type="entry name" value="Ribosomal_uS7_dom_sf"/>
</dbReference>
<dbReference type="InterPro" id="IPR023798">
    <property type="entry name" value="Ribosomal_uS7_dom"/>
</dbReference>
<dbReference type="Gene3D" id="1.10.455.10">
    <property type="entry name" value="Ribosomal protein S7 domain"/>
    <property type="match status" value="1"/>
</dbReference>
<dbReference type="AlphaFoldDB" id="A0A7V0N0L7"/>
<organism evidence="5">
    <name type="scientific">Aerophobetes bacterium</name>
    <dbReference type="NCBI Taxonomy" id="2030807"/>
    <lineage>
        <taxon>Bacteria</taxon>
        <taxon>Candidatus Aerophobota</taxon>
    </lineage>
</organism>
<dbReference type="Proteomes" id="UP000885660">
    <property type="component" value="Unassembled WGS sequence"/>
</dbReference>
<dbReference type="SUPFAM" id="SSF47973">
    <property type="entry name" value="Ribosomal protein S7"/>
    <property type="match status" value="1"/>
</dbReference>
<dbReference type="EMBL" id="DRBC01000436">
    <property type="protein sequence ID" value="HDN85520.1"/>
    <property type="molecule type" value="Genomic_DNA"/>
</dbReference>
<evidence type="ECO:0000256" key="1">
    <source>
        <dbReference type="ARBA" id="ARBA00007151"/>
    </source>
</evidence>
<sequence>MRRKRAPKRESKPDPKYNSPLVGKFINIIMR</sequence>
<gene>
    <name evidence="5" type="ORF">ENG47_07195</name>
</gene>
<dbReference type="GO" id="GO:0005840">
    <property type="term" value="C:ribosome"/>
    <property type="evidence" value="ECO:0007669"/>
    <property type="project" value="UniProtKB-KW"/>
</dbReference>
<feature type="domain" description="Small ribosomal subunit protein uS7" evidence="4">
    <location>
        <begin position="1"/>
        <end position="31"/>
    </location>
</feature>
<protein>
    <submittedName>
        <fullName evidence="5">30S ribosomal protein S7</fullName>
    </submittedName>
</protein>
<evidence type="ECO:0000256" key="2">
    <source>
        <dbReference type="ARBA" id="ARBA00022980"/>
    </source>
</evidence>
<keyword evidence="2 5" id="KW-0689">Ribosomal protein</keyword>